<dbReference type="SUPFAM" id="SSF52540">
    <property type="entry name" value="P-loop containing nucleoside triphosphate hydrolases"/>
    <property type="match status" value="1"/>
</dbReference>
<comment type="caution">
    <text evidence="20">The sequence shown here is derived from an EMBL/GenBank/DDBJ whole genome shotgun (WGS) entry which is preliminary data.</text>
</comment>
<evidence type="ECO:0000256" key="2">
    <source>
        <dbReference type="ARBA" id="ARBA00007316"/>
    </source>
</evidence>
<keyword evidence="12 17" id="KW-1133">Transmembrane helix</keyword>
<dbReference type="STRING" id="36856.ATB98_06335"/>
<feature type="coiled-coil region" evidence="16">
    <location>
        <begin position="186"/>
        <end position="249"/>
    </location>
</feature>
<comment type="subcellular location">
    <subcellularLocation>
        <location evidence="1">Cell inner membrane</location>
        <topology evidence="1">Multi-pass membrane protein</topology>
    </subcellularLocation>
</comment>
<keyword evidence="6" id="KW-0997">Cell inner membrane</keyword>
<feature type="coiled-coil region" evidence="16">
    <location>
        <begin position="296"/>
        <end position="338"/>
    </location>
</feature>
<name>A0A178Y3U0_SINSA</name>
<dbReference type="Pfam" id="PF02706">
    <property type="entry name" value="Wzz"/>
    <property type="match status" value="1"/>
</dbReference>
<dbReference type="GO" id="GO:0004715">
    <property type="term" value="F:non-membrane spanning protein tyrosine kinase activity"/>
    <property type="evidence" value="ECO:0007669"/>
    <property type="project" value="UniProtKB-EC"/>
</dbReference>
<feature type="domain" description="Polysaccharide chain length determinant N-terminal" evidence="18">
    <location>
        <begin position="20"/>
        <end position="107"/>
    </location>
</feature>
<dbReference type="Gene3D" id="3.40.50.300">
    <property type="entry name" value="P-loop containing nucleotide triphosphate hydrolases"/>
    <property type="match status" value="1"/>
</dbReference>
<comment type="similarity">
    <text evidence="2">Belongs to the CpsD/CapB family.</text>
</comment>
<keyword evidence="14 20" id="KW-0829">Tyrosine-protein kinase</keyword>
<evidence type="ECO:0000313" key="20">
    <source>
        <dbReference type="EMBL" id="OAP42024.1"/>
    </source>
</evidence>
<evidence type="ECO:0000256" key="9">
    <source>
        <dbReference type="ARBA" id="ARBA00022741"/>
    </source>
</evidence>
<reference evidence="20 21" key="1">
    <citation type="submission" date="2015-11" db="EMBL/GenBank/DDBJ databases">
        <title>Ensifer anhuiense sp. nov., an effective nitrogen fixation bacterium with Glycine soja.</title>
        <authorList>
            <person name="Yan H."/>
            <person name="Chen W."/>
        </authorList>
    </citation>
    <scope>NUCLEOTIDE SEQUENCE [LARGE SCALE GENOMIC DNA]</scope>
    <source>
        <strain evidence="20 21">LMG 7837</strain>
    </source>
</reference>
<dbReference type="EC" id="2.7.10.2" evidence="4"/>
<keyword evidence="21" id="KW-1185">Reference proteome</keyword>
<evidence type="ECO:0000256" key="1">
    <source>
        <dbReference type="ARBA" id="ARBA00004429"/>
    </source>
</evidence>
<dbReference type="PANTHER" id="PTHR32309:SF13">
    <property type="entry name" value="FERRIC ENTEROBACTIN TRANSPORT PROTEIN FEPE"/>
    <property type="match status" value="1"/>
</dbReference>
<feature type="domain" description="AAA" evidence="19">
    <location>
        <begin position="508"/>
        <end position="626"/>
    </location>
</feature>
<evidence type="ECO:0000259" key="18">
    <source>
        <dbReference type="Pfam" id="PF02706"/>
    </source>
</evidence>
<dbReference type="Pfam" id="PF13614">
    <property type="entry name" value="AAA_31"/>
    <property type="match status" value="1"/>
</dbReference>
<dbReference type="InterPro" id="IPR027417">
    <property type="entry name" value="P-loop_NTPase"/>
</dbReference>
<dbReference type="InterPro" id="IPR003856">
    <property type="entry name" value="LPS_length_determ_N"/>
</dbReference>
<dbReference type="InterPro" id="IPR025669">
    <property type="entry name" value="AAA_dom"/>
</dbReference>
<comment type="catalytic activity">
    <reaction evidence="15">
        <text>L-tyrosyl-[protein] + ATP = O-phospho-L-tyrosyl-[protein] + ADP + H(+)</text>
        <dbReference type="Rhea" id="RHEA:10596"/>
        <dbReference type="Rhea" id="RHEA-COMP:10136"/>
        <dbReference type="Rhea" id="RHEA-COMP:20101"/>
        <dbReference type="ChEBI" id="CHEBI:15378"/>
        <dbReference type="ChEBI" id="CHEBI:30616"/>
        <dbReference type="ChEBI" id="CHEBI:46858"/>
        <dbReference type="ChEBI" id="CHEBI:61978"/>
        <dbReference type="ChEBI" id="CHEBI:456216"/>
        <dbReference type="EC" id="2.7.10.2"/>
    </reaction>
</comment>
<feature type="transmembrane region" description="Helical" evidence="17">
    <location>
        <begin position="33"/>
        <end position="54"/>
    </location>
</feature>
<evidence type="ECO:0000256" key="12">
    <source>
        <dbReference type="ARBA" id="ARBA00022989"/>
    </source>
</evidence>
<evidence type="ECO:0000256" key="13">
    <source>
        <dbReference type="ARBA" id="ARBA00023136"/>
    </source>
</evidence>
<dbReference type="NCBIfam" id="TIGR01007">
    <property type="entry name" value="eps_fam"/>
    <property type="match status" value="1"/>
</dbReference>
<evidence type="ECO:0000256" key="17">
    <source>
        <dbReference type="SAM" id="Phobius"/>
    </source>
</evidence>
<evidence type="ECO:0000256" key="6">
    <source>
        <dbReference type="ARBA" id="ARBA00022519"/>
    </source>
</evidence>
<dbReference type="Proteomes" id="UP000078507">
    <property type="component" value="Unassembled WGS sequence"/>
</dbReference>
<keyword evidence="5" id="KW-1003">Cell membrane</keyword>
<dbReference type="CDD" id="cd05387">
    <property type="entry name" value="BY-kinase"/>
    <property type="match status" value="1"/>
</dbReference>
<dbReference type="InterPro" id="IPR050445">
    <property type="entry name" value="Bact_polysacc_biosynth/exp"/>
</dbReference>
<evidence type="ECO:0000256" key="10">
    <source>
        <dbReference type="ARBA" id="ARBA00022777"/>
    </source>
</evidence>
<comment type="similarity">
    <text evidence="3">Belongs to the etk/wzc family.</text>
</comment>
<evidence type="ECO:0000256" key="14">
    <source>
        <dbReference type="ARBA" id="ARBA00023137"/>
    </source>
</evidence>
<keyword evidence="7" id="KW-0808">Transferase</keyword>
<dbReference type="EMBL" id="LNQB01000083">
    <property type="protein sequence ID" value="OAP42024.1"/>
    <property type="molecule type" value="Genomic_DNA"/>
</dbReference>
<evidence type="ECO:0000313" key="21">
    <source>
        <dbReference type="Proteomes" id="UP000078507"/>
    </source>
</evidence>
<evidence type="ECO:0000256" key="8">
    <source>
        <dbReference type="ARBA" id="ARBA00022692"/>
    </source>
</evidence>
<evidence type="ECO:0000259" key="19">
    <source>
        <dbReference type="Pfam" id="PF13614"/>
    </source>
</evidence>
<evidence type="ECO:0000256" key="4">
    <source>
        <dbReference type="ARBA" id="ARBA00011903"/>
    </source>
</evidence>
<evidence type="ECO:0000256" key="15">
    <source>
        <dbReference type="ARBA" id="ARBA00051245"/>
    </source>
</evidence>
<sequence length="700" mass="76160">MQSSTDRMVATPVPPEPALLDLREIIDFLFRRWKLISCIAAITLGAFVGASYVVTPSYTAVAEILLDAPKDYISAQELAPEFRDNTTFVESQISVLRSASLLQKVVDGQKLTEDENIDGSALEWLKGALEVSRVGLADVIELSVTSHDPEQATALANAVADVYVLDRIESRYEGAKKASTWLSERAAVLREELSRSEEAVQKFRMEHNLLATTHGSLTGQQLSELNIALINARAELAAKRAKYEQAEKLLRTGGDTQTIPDVLQSVVVTALRAQQAVVARKETDLSLKYGELHPEVTAAQAERRDIEEQISAEIQRLIGNLKNEVEAAEAREVALSRALASVSNQSEAEDQVAVQLRDLERIAAANKELFETFLSRAKIAEEKSTLLNSGVRVITRAEVPAGPSFPNRPLFAALGLVFGFAIGGAGALLRELFAPGFMAKRQVEEALAVPVLASLPRMTEWSGASKTRAQPVAYLERKPLSRYSEAVRRLRLGIDGVPETEPQPQLILVTSAMQGEGKTTLALSLAYSAVADGERVLVVDADLRMSAATAFFGMGENVGLVDLLSLPMKPVDAIHLDERSGIHVLPAGAKTLNPPALIASTRMHAVLEELRGNFDTVIIDAPPVGPAADASILERYVDKVVFVVKWRETSREAVFEGIRHLGGRTRIAGIALTMVDEPKLPRYGRYVSIEGNASSGYYRN</sequence>
<gene>
    <name evidence="20" type="ORF">ATB98_06335</name>
</gene>
<evidence type="ECO:0000256" key="16">
    <source>
        <dbReference type="SAM" id="Coils"/>
    </source>
</evidence>
<dbReference type="GO" id="GO:0005524">
    <property type="term" value="F:ATP binding"/>
    <property type="evidence" value="ECO:0007669"/>
    <property type="project" value="UniProtKB-KW"/>
</dbReference>
<proteinExistence type="inferred from homology"/>
<organism evidence="20 21">
    <name type="scientific">Sinorhizobium saheli</name>
    <dbReference type="NCBI Taxonomy" id="36856"/>
    <lineage>
        <taxon>Bacteria</taxon>
        <taxon>Pseudomonadati</taxon>
        <taxon>Pseudomonadota</taxon>
        <taxon>Alphaproteobacteria</taxon>
        <taxon>Hyphomicrobiales</taxon>
        <taxon>Rhizobiaceae</taxon>
        <taxon>Sinorhizobium/Ensifer group</taxon>
        <taxon>Sinorhizobium</taxon>
    </lineage>
</organism>
<evidence type="ECO:0000256" key="3">
    <source>
        <dbReference type="ARBA" id="ARBA00008883"/>
    </source>
</evidence>
<dbReference type="AlphaFoldDB" id="A0A178Y3U0"/>
<keyword evidence="9" id="KW-0547">Nucleotide-binding</keyword>
<dbReference type="InterPro" id="IPR005702">
    <property type="entry name" value="Wzc-like_C"/>
</dbReference>
<keyword evidence="11" id="KW-0067">ATP-binding</keyword>
<dbReference type="GO" id="GO:0005886">
    <property type="term" value="C:plasma membrane"/>
    <property type="evidence" value="ECO:0007669"/>
    <property type="project" value="UniProtKB-SubCell"/>
</dbReference>
<dbReference type="PANTHER" id="PTHR32309">
    <property type="entry name" value="TYROSINE-PROTEIN KINASE"/>
    <property type="match status" value="1"/>
</dbReference>
<protein>
    <recommendedName>
        <fullName evidence="4">non-specific protein-tyrosine kinase</fullName>
        <ecNumber evidence="4">2.7.10.2</ecNumber>
    </recommendedName>
</protein>
<dbReference type="RefSeq" id="WP_084435628.1">
    <property type="nucleotide sequence ID" value="NZ_LNQB01000083.1"/>
</dbReference>
<keyword evidence="16" id="KW-0175">Coiled coil</keyword>
<evidence type="ECO:0000256" key="5">
    <source>
        <dbReference type="ARBA" id="ARBA00022475"/>
    </source>
</evidence>
<evidence type="ECO:0000256" key="7">
    <source>
        <dbReference type="ARBA" id="ARBA00022679"/>
    </source>
</evidence>
<keyword evidence="10 20" id="KW-0418">Kinase</keyword>
<keyword evidence="8 17" id="KW-0812">Transmembrane</keyword>
<accession>A0A178Y3U0</accession>
<keyword evidence="13 17" id="KW-0472">Membrane</keyword>
<evidence type="ECO:0000256" key="11">
    <source>
        <dbReference type="ARBA" id="ARBA00022840"/>
    </source>
</evidence>